<dbReference type="Gene3D" id="3.30.450.20">
    <property type="entry name" value="PAS domain"/>
    <property type="match status" value="1"/>
</dbReference>
<dbReference type="RefSeq" id="WP_294894497.1">
    <property type="nucleotide sequence ID" value="NZ_DLUI01000060.1"/>
</dbReference>
<dbReference type="InterPro" id="IPR000700">
    <property type="entry name" value="PAS-assoc_C"/>
</dbReference>
<dbReference type="InterPro" id="IPR000014">
    <property type="entry name" value="PAS"/>
</dbReference>
<feature type="domain" description="PAC" evidence="2">
    <location>
        <begin position="69"/>
        <end position="123"/>
    </location>
</feature>
<organism evidence="3 4">
    <name type="scientific">Sulfuricurvum kujiense</name>
    <dbReference type="NCBI Taxonomy" id="148813"/>
    <lineage>
        <taxon>Bacteria</taxon>
        <taxon>Pseudomonadati</taxon>
        <taxon>Campylobacterota</taxon>
        <taxon>Epsilonproteobacteria</taxon>
        <taxon>Campylobacterales</taxon>
        <taxon>Sulfurimonadaceae</taxon>
        <taxon>Sulfuricurvum</taxon>
    </lineage>
</organism>
<evidence type="ECO:0000259" key="1">
    <source>
        <dbReference type="PROSITE" id="PS50112"/>
    </source>
</evidence>
<accession>A0A2D3WBY6</accession>
<dbReference type="Pfam" id="PF08447">
    <property type="entry name" value="PAS_3"/>
    <property type="match status" value="1"/>
</dbReference>
<dbReference type="InterPro" id="IPR013655">
    <property type="entry name" value="PAS_fold_3"/>
</dbReference>
<gene>
    <name evidence="3" type="ORF">CFH83_03965</name>
</gene>
<dbReference type="InterPro" id="IPR035965">
    <property type="entry name" value="PAS-like_dom_sf"/>
</dbReference>
<comment type="caution">
    <text evidence="3">The sequence shown here is derived from an EMBL/GenBank/DDBJ whole genome shotgun (WGS) entry which is preliminary data.</text>
</comment>
<feature type="domain" description="PAS" evidence="1">
    <location>
        <begin position="17"/>
        <end position="68"/>
    </location>
</feature>
<dbReference type="CDD" id="cd00130">
    <property type="entry name" value="PAS"/>
    <property type="match status" value="1"/>
</dbReference>
<dbReference type="NCBIfam" id="TIGR00229">
    <property type="entry name" value="sensory_box"/>
    <property type="match status" value="1"/>
</dbReference>
<dbReference type="PROSITE" id="PS50113">
    <property type="entry name" value="PAC"/>
    <property type="match status" value="1"/>
</dbReference>
<proteinExistence type="predicted"/>
<name>A0A2D3WBY6_9BACT</name>
<dbReference type="Proteomes" id="UP000228859">
    <property type="component" value="Unassembled WGS sequence"/>
</dbReference>
<protein>
    <submittedName>
        <fullName evidence="3">PAS sensor protein</fullName>
    </submittedName>
</protein>
<dbReference type="SUPFAM" id="SSF55785">
    <property type="entry name" value="PYP-like sensor domain (PAS domain)"/>
    <property type="match status" value="1"/>
</dbReference>
<sequence length="160" mass="18327">MQELTFGEHDIIVSKTDTQGKVTYGNELFLQLAGYQEHEIIGAPHNIVRHPDMPKLIFKHLWETIRSGREVNAYVINQAKNGDYYWVYANVTPSLDKNGRVAGYYSVRRKPSQKALAQVKPLYQRLVNAERSGGVVQSQKILDELLKNYGGRYDKFILSL</sequence>
<dbReference type="PROSITE" id="PS50112">
    <property type="entry name" value="PAS"/>
    <property type="match status" value="1"/>
</dbReference>
<evidence type="ECO:0000259" key="2">
    <source>
        <dbReference type="PROSITE" id="PS50113"/>
    </source>
</evidence>
<dbReference type="EMBL" id="DLUI01000060">
    <property type="protein sequence ID" value="DAB38822.1"/>
    <property type="molecule type" value="Genomic_DNA"/>
</dbReference>
<evidence type="ECO:0000313" key="4">
    <source>
        <dbReference type="Proteomes" id="UP000228859"/>
    </source>
</evidence>
<dbReference type="AlphaFoldDB" id="A0A2D3WBY6"/>
<reference evidence="3 4" key="1">
    <citation type="journal article" date="2017" name="Front. Microbiol.">
        <title>Comparative Genomic Analysis of the Class Epsilonproteobacteria and Proposed Reclassification to Epsilonbacteraeota (phyl. nov.).</title>
        <authorList>
            <person name="Waite D.W."/>
            <person name="Vanwonterghem I."/>
            <person name="Rinke C."/>
            <person name="Parks D.H."/>
            <person name="Zhang Y."/>
            <person name="Takai K."/>
            <person name="Sievert S.M."/>
            <person name="Simon J."/>
            <person name="Campbell B.J."/>
            <person name="Hanson T.E."/>
            <person name="Woyke T."/>
            <person name="Klotz M.G."/>
            <person name="Hugenholtz P."/>
        </authorList>
    </citation>
    <scope>NUCLEOTIDE SEQUENCE [LARGE SCALE GENOMIC DNA]</scope>
    <source>
        <strain evidence="3">UBA12443</strain>
    </source>
</reference>
<evidence type="ECO:0000313" key="3">
    <source>
        <dbReference type="EMBL" id="DAB38822.1"/>
    </source>
</evidence>